<comment type="caution">
    <text evidence="3">The sequence shown here is derived from an EMBL/GenBank/DDBJ whole genome shotgun (WGS) entry which is preliminary data.</text>
</comment>
<evidence type="ECO:0000313" key="3">
    <source>
        <dbReference type="EMBL" id="PHN04116.1"/>
    </source>
</evidence>
<reference evidence="3 4" key="1">
    <citation type="submission" date="2017-10" db="EMBL/GenBank/DDBJ databases">
        <title>The draft genome sequence of Lewinella nigricans NBRC 102662.</title>
        <authorList>
            <person name="Wang K."/>
        </authorList>
    </citation>
    <scope>NUCLEOTIDE SEQUENCE [LARGE SCALE GENOMIC DNA]</scope>
    <source>
        <strain evidence="3 4">NBRC 102662</strain>
    </source>
</reference>
<evidence type="ECO:0000259" key="2">
    <source>
        <dbReference type="PROSITE" id="PS50930"/>
    </source>
</evidence>
<keyword evidence="1" id="KW-1133">Transmembrane helix</keyword>
<dbReference type="InterPro" id="IPR046947">
    <property type="entry name" value="LytR-like"/>
</dbReference>
<dbReference type="GO" id="GO:0000156">
    <property type="term" value="F:phosphorelay response regulator activity"/>
    <property type="evidence" value="ECO:0007669"/>
    <property type="project" value="InterPro"/>
</dbReference>
<evidence type="ECO:0000313" key="4">
    <source>
        <dbReference type="Proteomes" id="UP000223913"/>
    </source>
</evidence>
<dbReference type="Pfam" id="PF04397">
    <property type="entry name" value="LytTR"/>
    <property type="match status" value="1"/>
</dbReference>
<protein>
    <recommendedName>
        <fullName evidence="2">HTH LytTR-type domain-containing protein</fullName>
    </recommendedName>
</protein>
<keyword evidence="1" id="KW-0472">Membrane</keyword>
<feature type="domain" description="HTH LytTR-type" evidence="2">
    <location>
        <begin position="187"/>
        <end position="286"/>
    </location>
</feature>
<organism evidence="3 4">
    <name type="scientific">Flavilitoribacter nigricans (strain ATCC 23147 / DSM 23189 / NBRC 102662 / NCIMB 1420 / SS-2)</name>
    <name type="common">Lewinella nigricans</name>
    <dbReference type="NCBI Taxonomy" id="1122177"/>
    <lineage>
        <taxon>Bacteria</taxon>
        <taxon>Pseudomonadati</taxon>
        <taxon>Bacteroidota</taxon>
        <taxon>Saprospiria</taxon>
        <taxon>Saprospirales</taxon>
        <taxon>Lewinellaceae</taxon>
        <taxon>Flavilitoribacter</taxon>
    </lineage>
</organism>
<name>A0A2D0N6V4_FLAN2</name>
<evidence type="ECO:0000256" key="1">
    <source>
        <dbReference type="SAM" id="Phobius"/>
    </source>
</evidence>
<accession>A0A2D0N6V4</accession>
<sequence>MAFFQREADPGNCRTASCVLKKIPGPAGHTFPSPSLLIMTLKHFIISFFILLNLVLGYLFQQATDYRCFMELMIVAATGLVFWLAASGWTARTASRWKPMGPFGHFAIQMGIGLSAGVLNMLISSGILFLMVIGSADCADTVFGFLNGTFTNNLTVHLLCYCSLVFVDTKPVADSDTAVPPDVPPPILLTSGNKTYPCTWQNISYIETSNNCIILHTDNGNFVLYQSMKSFLAAYEDTAIRRVHRSFAVNMEQVAYFEKNKNGDGWLTLHNGTRVKFSRSYCGEFM</sequence>
<gene>
    <name evidence="3" type="ORF">CRP01_23250</name>
</gene>
<dbReference type="PANTHER" id="PTHR37299:SF1">
    <property type="entry name" value="STAGE 0 SPORULATION PROTEIN A HOMOLOG"/>
    <property type="match status" value="1"/>
</dbReference>
<dbReference type="PANTHER" id="PTHR37299">
    <property type="entry name" value="TRANSCRIPTIONAL REGULATOR-RELATED"/>
    <property type="match status" value="1"/>
</dbReference>
<dbReference type="Proteomes" id="UP000223913">
    <property type="component" value="Unassembled WGS sequence"/>
</dbReference>
<dbReference type="GO" id="GO:0003677">
    <property type="term" value="F:DNA binding"/>
    <property type="evidence" value="ECO:0007669"/>
    <property type="project" value="InterPro"/>
</dbReference>
<dbReference type="EMBL" id="PDUD01000027">
    <property type="protein sequence ID" value="PHN04116.1"/>
    <property type="molecule type" value="Genomic_DNA"/>
</dbReference>
<keyword evidence="1" id="KW-0812">Transmembrane</keyword>
<dbReference type="InterPro" id="IPR007492">
    <property type="entry name" value="LytTR_DNA-bd_dom"/>
</dbReference>
<feature type="transmembrane region" description="Helical" evidence="1">
    <location>
        <begin position="72"/>
        <end position="91"/>
    </location>
</feature>
<dbReference type="Gene3D" id="2.40.50.1020">
    <property type="entry name" value="LytTr DNA-binding domain"/>
    <property type="match status" value="1"/>
</dbReference>
<feature type="transmembrane region" description="Helical" evidence="1">
    <location>
        <begin position="36"/>
        <end position="60"/>
    </location>
</feature>
<feature type="transmembrane region" description="Helical" evidence="1">
    <location>
        <begin position="103"/>
        <end position="123"/>
    </location>
</feature>
<keyword evidence="4" id="KW-1185">Reference proteome</keyword>
<dbReference type="PROSITE" id="PS50930">
    <property type="entry name" value="HTH_LYTTR"/>
    <property type="match status" value="1"/>
</dbReference>
<dbReference type="AlphaFoldDB" id="A0A2D0N6V4"/>
<dbReference type="SMART" id="SM00850">
    <property type="entry name" value="LytTR"/>
    <property type="match status" value="1"/>
</dbReference>
<proteinExistence type="predicted"/>